<evidence type="ECO:0000259" key="4">
    <source>
        <dbReference type="Pfam" id="PF02441"/>
    </source>
</evidence>
<comment type="function">
    <text evidence="3">Catalyzes two sequential steps in the biosynthesis of coenzyme A. In the first step cysteine is conjugated to 4'-phosphopantothenate to form 4-phosphopantothenoylcysteine. In the second step the latter compound is decarboxylated to form 4'-phosphopantotheine.</text>
</comment>
<comment type="caution">
    <text evidence="3">Lacks conserved residue(s) required for the propagation of feature annotation.</text>
</comment>
<dbReference type="UniPathway" id="UPA00241"/>
<dbReference type="InterPro" id="IPR007085">
    <property type="entry name" value="DNA/pantothenate-metab_flavo_C"/>
</dbReference>
<feature type="region of interest" description="Phosphopantothenate--cysteine ligase" evidence="3">
    <location>
        <begin position="184"/>
        <end position="388"/>
    </location>
</feature>
<dbReference type="SUPFAM" id="SSF102645">
    <property type="entry name" value="CoaB-like"/>
    <property type="match status" value="1"/>
</dbReference>
<dbReference type="AlphaFoldDB" id="A0A345E4F1"/>
<dbReference type="PANTHER" id="PTHR14359:SF6">
    <property type="entry name" value="PHOSPHOPANTOTHENOYLCYSTEINE DECARBOXYLASE"/>
    <property type="match status" value="1"/>
</dbReference>
<dbReference type="GO" id="GO:0015937">
    <property type="term" value="P:coenzyme A biosynthetic process"/>
    <property type="evidence" value="ECO:0007669"/>
    <property type="project" value="UniProtKB-UniRule"/>
</dbReference>
<evidence type="ECO:0000256" key="1">
    <source>
        <dbReference type="ARBA" id="ARBA00022793"/>
    </source>
</evidence>
<feature type="binding site" evidence="3">
    <location>
        <position position="315"/>
    </location>
    <ligand>
        <name>CTP</name>
        <dbReference type="ChEBI" id="CHEBI:37563"/>
    </ligand>
</feature>
<dbReference type="InterPro" id="IPR036551">
    <property type="entry name" value="Flavin_trans-like"/>
</dbReference>
<sequence length="388" mass="40273">MLADTNVALGVTGSIAAVTTVELAHELRRQGASVRAVTTPSAEGILHPWALQFATDHPPVTEITGAVEHVDLCGREGWADVFLIAPATANTVGKMAAAVDDTPVTTCATTALGAGVPVVVAPAMHEPMYDHPGVLDAISAVESWGVDFVDPRLEEGKAKIANEEAIVTATARATTPATLADRHVVVTSGATTESVDPIRTLSNRASGRTGRAVARACHVRGADVTLVHDGPDAPYADVRRVESAAEMLDAVRAAVGDDGDPADALVSAAAISDFTVERAPEKIRSGESLTLDLEPTPKLLDTVRDAHPDLTMVGFKAETSGDDDAMIGRARDLRDRVGLAFVVANDATVMGADETRALFVFDGETETYVGSKAGLGGRVADELAAAMD</sequence>
<proteinExistence type="inferred from homology"/>
<feature type="domain" description="DNA/pantothenate metabolism flavoprotein C-terminal" evidence="5">
    <location>
        <begin position="179"/>
        <end position="384"/>
    </location>
</feature>
<dbReference type="GO" id="GO:0010181">
    <property type="term" value="F:FMN binding"/>
    <property type="evidence" value="ECO:0007669"/>
    <property type="project" value="UniProtKB-UniRule"/>
</dbReference>
<dbReference type="GO" id="GO:0046872">
    <property type="term" value="F:metal ion binding"/>
    <property type="evidence" value="ECO:0007669"/>
    <property type="project" value="UniProtKB-KW"/>
</dbReference>
<evidence type="ECO:0000313" key="7">
    <source>
        <dbReference type="Proteomes" id="UP000253273"/>
    </source>
</evidence>
<dbReference type="Proteomes" id="UP000253273">
    <property type="component" value="Chromosome"/>
</dbReference>
<dbReference type="RefSeq" id="WP_114586205.1">
    <property type="nucleotide sequence ID" value="NZ_CP031150.1"/>
</dbReference>
<dbReference type="PANTHER" id="PTHR14359">
    <property type="entry name" value="HOMO-OLIGOMERIC FLAVIN CONTAINING CYS DECARBOXYLASE FAMILY"/>
    <property type="match status" value="1"/>
</dbReference>
<feature type="region of interest" description="Phosphopantothenoylcysteine decarboxylase" evidence="3">
    <location>
        <begin position="1"/>
        <end position="183"/>
    </location>
</feature>
<dbReference type="Pfam" id="PF02441">
    <property type="entry name" value="Flavoprotein"/>
    <property type="match status" value="1"/>
</dbReference>
<keyword evidence="1 3" id="KW-0210">Decarboxylase</keyword>
<comment type="similarity">
    <text evidence="3">In the C-terminal section; belongs to the PPC synthetase family.</text>
</comment>
<dbReference type="Pfam" id="PF04127">
    <property type="entry name" value="DFP"/>
    <property type="match status" value="1"/>
</dbReference>
<comment type="similarity">
    <text evidence="3">In the N-terminal section; belongs to the HFCD (homo-oligomeric flavin containing Cys decarboxylase) superfamily.</text>
</comment>
<feature type="binding site" evidence="3">
    <location>
        <position position="273"/>
    </location>
    <ligand>
        <name>CTP</name>
        <dbReference type="ChEBI" id="CHEBI:37563"/>
    </ligand>
</feature>
<feature type="domain" description="Flavoprotein" evidence="4">
    <location>
        <begin position="6"/>
        <end position="167"/>
    </location>
</feature>
<dbReference type="NCBIfam" id="TIGR00521">
    <property type="entry name" value="coaBC_dfp"/>
    <property type="match status" value="1"/>
</dbReference>
<dbReference type="GeneID" id="37284100"/>
<dbReference type="GO" id="GO:0071513">
    <property type="term" value="C:phosphopantothenoylcysteine decarboxylase complex"/>
    <property type="evidence" value="ECO:0007669"/>
    <property type="project" value="TreeGrafter"/>
</dbReference>
<protein>
    <recommendedName>
        <fullName evidence="3">Coenzyme A biosynthesis bifunctional protein CoaBC</fullName>
    </recommendedName>
    <alternativeName>
        <fullName evidence="3">DNA/pantothenate metabolism flavoprotein</fullName>
    </alternativeName>
    <alternativeName>
        <fullName evidence="3">Phosphopantothenoylcysteine synthetase/decarboxylase</fullName>
        <shortName evidence="3">PPCS-PPCDC</shortName>
    </alternativeName>
    <domain>
        <recommendedName>
            <fullName evidence="3">Phosphopantothenoylcysteine decarboxylase</fullName>
            <shortName evidence="3">PPC decarboxylase</shortName>
            <shortName evidence="3">PPC-DC</shortName>
            <ecNumber evidence="3">4.1.1.36</ecNumber>
        </recommendedName>
        <alternativeName>
            <fullName evidence="3">CoaC</fullName>
        </alternativeName>
    </domain>
    <domain>
        <recommendedName>
            <fullName evidence="3">Phosphopantothenate--cysteine ligase</fullName>
            <ecNumber evidence="3">6.3.2.5</ecNumber>
        </recommendedName>
        <alternativeName>
            <fullName evidence="3">CoaB</fullName>
        </alternativeName>
        <alternativeName>
            <fullName evidence="3">Phosphopantothenoylcysteine synthetase</fullName>
            <shortName evidence="3">PPC synthetase</shortName>
            <shortName evidence="3">PPC-S</shortName>
        </alternativeName>
    </domain>
</protein>
<keyword evidence="3" id="KW-0460">Magnesium</keyword>
<organism evidence="6 7">
    <name type="scientific">Haloplanus rubicundus</name>
    <dbReference type="NCBI Taxonomy" id="1547898"/>
    <lineage>
        <taxon>Archaea</taxon>
        <taxon>Methanobacteriati</taxon>
        <taxon>Methanobacteriota</taxon>
        <taxon>Stenosarchaea group</taxon>
        <taxon>Halobacteria</taxon>
        <taxon>Halobacteriales</taxon>
        <taxon>Haloferacaceae</taxon>
        <taxon>Haloplanus</taxon>
    </lineage>
</organism>
<name>A0A345E4F1_9EURY</name>
<dbReference type="Gene3D" id="3.40.50.1950">
    <property type="entry name" value="Flavin prenyltransferase-like"/>
    <property type="match status" value="1"/>
</dbReference>
<dbReference type="InterPro" id="IPR003382">
    <property type="entry name" value="Flavoprotein"/>
</dbReference>
<comment type="catalytic activity">
    <reaction evidence="3">
        <text>(R)-4'-phosphopantothenate + L-cysteine + CTP = N-[(R)-4-phosphopantothenoyl]-L-cysteine + CMP + diphosphate + H(+)</text>
        <dbReference type="Rhea" id="RHEA:19397"/>
        <dbReference type="ChEBI" id="CHEBI:10986"/>
        <dbReference type="ChEBI" id="CHEBI:15378"/>
        <dbReference type="ChEBI" id="CHEBI:33019"/>
        <dbReference type="ChEBI" id="CHEBI:35235"/>
        <dbReference type="ChEBI" id="CHEBI:37563"/>
        <dbReference type="ChEBI" id="CHEBI:59458"/>
        <dbReference type="ChEBI" id="CHEBI:60377"/>
        <dbReference type="EC" id="6.3.2.5"/>
    </reaction>
</comment>
<evidence type="ECO:0000256" key="3">
    <source>
        <dbReference type="HAMAP-Rule" id="MF_02225"/>
    </source>
</evidence>
<dbReference type="KEGG" id="haj:DU500_11905"/>
<keyword evidence="3 6" id="KW-0436">Ligase</keyword>
<dbReference type="OrthoDB" id="10536at2157"/>
<keyword evidence="3" id="KW-0511">Multifunctional enzyme</keyword>
<dbReference type="GO" id="GO:0004633">
    <property type="term" value="F:phosphopantothenoylcysteine decarboxylase activity"/>
    <property type="evidence" value="ECO:0007669"/>
    <property type="project" value="UniProtKB-UniRule"/>
</dbReference>
<evidence type="ECO:0000259" key="5">
    <source>
        <dbReference type="Pfam" id="PF04127"/>
    </source>
</evidence>
<comment type="cofactor">
    <cofactor evidence="3">
        <name>Mg(2+)</name>
        <dbReference type="ChEBI" id="CHEBI:18420"/>
    </cofactor>
</comment>
<dbReference type="EC" id="4.1.1.36" evidence="3"/>
<keyword evidence="3" id="KW-0285">Flavoprotein</keyword>
<dbReference type="InterPro" id="IPR035929">
    <property type="entry name" value="CoaB-like_sf"/>
</dbReference>
<accession>A0A345E4F1</accession>
<gene>
    <name evidence="3 6" type="primary">coaBC</name>
    <name evidence="6" type="ORF">DU500_11905</name>
</gene>
<keyword evidence="3" id="KW-0288">FMN</keyword>
<evidence type="ECO:0000256" key="2">
    <source>
        <dbReference type="ARBA" id="ARBA00023239"/>
    </source>
</evidence>
<comment type="catalytic activity">
    <reaction evidence="3">
        <text>N-[(R)-4-phosphopantothenoyl]-L-cysteine + H(+) = (R)-4'-phosphopantetheine + CO2</text>
        <dbReference type="Rhea" id="RHEA:16793"/>
        <dbReference type="ChEBI" id="CHEBI:15378"/>
        <dbReference type="ChEBI" id="CHEBI:16526"/>
        <dbReference type="ChEBI" id="CHEBI:59458"/>
        <dbReference type="ChEBI" id="CHEBI:61723"/>
        <dbReference type="EC" id="4.1.1.36"/>
    </reaction>
</comment>
<dbReference type="EMBL" id="CP031150">
    <property type="protein sequence ID" value="AXG07073.1"/>
    <property type="molecule type" value="Genomic_DNA"/>
</dbReference>
<dbReference type="EC" id="6.3.2.5" evidence="3"/>
<evidence type="ECO:0000313" key="6">
    <source>
        <dbReference type="EMBL" id="AXG07073.1"/>
    </source>
</evidence>
<keyword evidence="7" id="KW-1185">Reference proteome</keyword>
<dbReference type="SUPFAM" id="SSF52507">
    <property type="entry name" value="Homo-oligomeric flavin-containing Cys decarboxylases, HFCD"/>
    <property type="match status" value="1"/>
</dbReference>
<dbReference type="HAMAP" id="MF_02225">
    <property type="entry name" value="CoaBC"/>
    <property type="match status" value="1"/>
</dbReference>
<comment type="pathway">
    <text evidence="3">Cofactor biosynthesis; coenzyme A biosynthesis.</text>
</comment>
<dbReference type="InterPro" id="IPR005252">
    <property type="entry name" value="CoaBC"/>
</dbReference>
<dbReference type="GO" id="GO:0015941">
    <property type="term" value="P:pantothenate catabolic process"/>
    <property type="evidence" value="ECO:0007669"/>
    <property type="project" value="InterPro"/>
</dbReference>
<dbReference type="Gene3D" id="3.40.50.10300">
    <property type="entry name" value="CoaB-like"/>
    <property type="match status" value="1"/>
</dbReference>
<keyword evidence="3" id="KW-0479">Metal-binding</keyword>
<feature type="binding site" evidence="3">
    <location>
        <position position="282"/>
    </location>
    <ligand>
        <name>CTP</name>
        <dbReference type="ChEBI" id="CHEBI:37563"/>
    </ligand>
</feature>
<keyword evidence="2 3" id="KW-0456">Lyase</keyword>
<reference evidence="6 7" key="1">
    <citation type="submission" date="2018-07" db="EMBL/GenBank/DDBJ databases">
        <title>Genome sequences of Haloplanus sp. CBA1113.</title>
        <authorList>
            <person name="Kim Y.B."/>
            <person name="Roh S.W."/>
        </authorList>
    </citation>
    <scope>NUCLEOTIDE SEQUENCE [LARGE SCALE GENOMIC DNA]</scope>
    <source>
        <strain evidence="6 7">CBA1113</strain>
    </source>
</reference>
<comment type="cofactor">
    <cofactor evidence="3">
        <name>FMN</name>
        <dbReference type="ChEBI" id="CHEBI:58210"/>
    </cofactor>
    <text evidence="3">Binds 1 FMN per subunit.</text>
</comment>
<dbReference type="GO" id="GO:0004632">
    <property type="term" value="F:phosphopantothenate--cysteine ligase activity"/>
    <property type="evidence" value="ECO:0007669"/>
    <property type="project" value="UniProtKB-UniRule"/>
</dbReference>